<dbReference type="AlphaFoldDB" id="A0A9P8Q9K3"/>
<evidence type="ECO:0000256" key="2">
    <source>
        <dbReference type="ARBA" id="ARBA00023315"/>
    </source>
</evidence>
<dbReference type="Gene3D" id="3.40.630.30">
    <property type="match status" value="1"/>
</dbReference>
<sequence length="210" mass="23512">MSTGLPLHIVIRPLNVTDVQQVFELEKLGFPPSERCSLETLKYRLSKAPELSSGLFIREFKPLERESDAYLPEATTSIIGEKLIGHIIGTKVKGDFITEGSMQCPNESEGETEESTGKGHIESSNTIGVHSIVISPDYQKRNLATLLLHDYIQKLSNQQVAEKISIIAKEYLLPFYSRVGFVKKGPSDCTHGGEEWFDLQCPLIPEDYEE</sequence>
<reference evidence="5" key="2">
    <citation type="submission" date="2021-01" db="EMBL/GenBank/DDBJ databases">
        <authorList>
            <person name="Schikora-Tamarit M.A."/>
        </authorList>
    </citation>
    <scope>NUCLEOTIDE SEQUENCE</scope>
    <source>
        <strain evidence="5">CBS2887</strain>
    </source>
</reference>
<feature type="region of interest" description="Disordered" evidence="3">
    <location>
        <begin position="100"/>
        <end position="123"/>
    </location>
</feature>
<evidence type="ECO:0000313" key="5">
    <source>
        <dbReference type="EMBL" id="KAH3686512.1"/>
    </source>
</evidence>
<feature type="domain" description="N-acetyltransferase" evidence="4">
    <location>
        <begin position="9"/>
        <end position="204"/>
    </location>
</feature>
<evidence type="ECO:0000256" key="3">
    <source>
        <dbReference type="SAM" id="MobiDB-lite"/>
    </source>
</evidence>
<reference evidence="5" key="1">
    <citation type="journal article" date="2021" name="Open Biol.">
        <title>Shared evolutionary footprints suggest mitochondrial oxidative damage underlies multiple complex I losses in fungi.</title>
        <authorList>
            <person name="Schikora-Tamarit M.A."/>
            <person name="Marcet-Houben M."/>
            <person name="Nosek J."/>
            <person name="Gabaldon T."/>
        </authorList>
    </citation>
    <scope>NUCLEOTIDE SEQUENCE</scope>
    <source>
        <strain evidence="5">CBS2887</strain>
    </source>
</reference>
<dbReference type="InterPro" id="IPR016181">
    <property type="entry name" value="Acyl_CoA_acyltransferase"/>
</dbReference>
<keyword evidence="1" id="KW-0808">Transferase</keyword>
<dbReference type="Proteomes" id="UP000774326">
    <property type="component" value="Unassembled WGS sequence"/>
</dbReference>
<dbReference type="EMBL" id="JAEUBG010001373">
    <property type="protein sequence ID" value="KAH3686512.1"/>
    <property type="molecule type" value="Genomic_DNA"/>
</dbReference>
<dbReference type="OrthoDB" id="30840at2759"/>
<dbReference type="PANTHER" id="PTHR10908">
    <property type="entry name" value="SEROTONIN N-ACETYLTRANSFERASE"/>
    <property type="match status" value="1"/>
</dbReference>
<gene>
    <name evidence="5" type="ORF">WICPIJ_002510</name>
</gene>
<keyword evidence="2" id="KW-0012">Acyltransferase</keyword>
<dbReference type="Pfam" id="PF13673">
    <property type="entry name" value="Acetyltransf_10"/>
    <property type="match status" value="1"/>
</dbReference>
<dbReference type="SUPFAM" id="SSF55729">
    <property type="entry name" value="Acyl-CoA N-acyltransferases (Nat)"/>
    <property type="match status" value="1"/>
</dbReference>
<evidence type="ECO:0000256" key="1">
    <source>
        <dbReference type="ARBA" id="ARBA00022679"/>
    </source>
</evidence>
<comment type="caution">
    <text evidence="5">The sequence shown here is derived from an EMBL/GenBank/DDBJ whole genome shotgun (WGS) entry which is preliminary data.</text>
</comment>
<name>A0A9P8Q9K3_WICPI</name>
<dbReference type="InterPro" id="IPR051635">
    <property type="entry name" value="SNAT-like"/>
</dbReference>
<keyword evidence="6" id="KW-1185">Reference proteome</keyword>
<evidence type="ECO:0000259" key="4">
    <source>
        <dbReference type="PROSITE" id="PS51186"/>
    </source>
</evidence>
<dbReference type="GO" id="GO:0005737">
    <property type="term" value="C:cytoplasm"/>
    <property type="evidence" value="ECO:0007669"/>
    <property type="project" value="TreeGrafter"/>
</dbReference>
<organism evidence="5 6">
    <name type="scientific">Wickerhamomyces pijperi</name>
    <name type="common">Yeast</name>
    <name type="synonym">Pichia pijperi</name>
    <dbReference type="NCBI Taxonomy" id="599730"/>
    <lineage>
        <taxon>Eukaryota</taxon>
        <taxon>Fungi</taxon>
        <taxon>Dikarya</taxon>
        <taxon>Ascomycota</taxon>
        <taxon>Saccharomycotina</taxon>
        <taxon>Saccharomycetes</taxon>
        <taxon>Phaffomycetales</taxon>
        <taxon>Wickerhamomycetaceae</taxon>
        <taxon>Wickerhamomyces</taxon>
    </lineage>
</organism>
<accession>A0A9P8Q9K3</accession>
<proteinExistence type="predicted"/>
<dbReference type="PANTHER" id="PTHR10908:SF0">
    <property type="entry name" value="SEROTONIN N-ACETYLTRANSFERASE"/>
    <property type="match status" value="1"/>
</dbReference>
<protein>
    <recommendedName>
        <fullName evidence="4">N-acetyltransferase domain-containing protein</fullName>
    </recommendedName>
</protein>
<dbReference type="GO" id="GO:0004059">
    <property type="term" value="F:aralkylamine N-acetyltransferase activity"/>
    <property type="evidence" value="ECO:0007669"/>
    <property type="project" value="TreeGrafter"/>
</dbReference>
<dbReference type="PROSITE" id="PS51186">
    <property type="entry name" value="GNAT"/>
    <property type="match status" value="1"/>
</dbReference>
<dbReference type="InterPro" id="IPR000182">
    <property type="entry name" value="GNAT_dom"/>
</dbReference>
<evidence type="ECO:0000313" key="6">
    <source>
        <dbReference type="Proteomes" id="UP000774326"/>
    </source>
</evidence>